<dbReference type="InterPro" id="IPR034294">
    <property type="entry name" value="Aquaporin_transptr"/>
</dbReference>
<feature type="transmembrane region" description="Helical" evidence="8">
    <location>
        <begin position="138"/>
        <end position="156"/>
    </location>
</feature>
<evidence type="ECO:0000256" key="8">
    <source>
        <dbReference type="SAM" id="Phobius"/>
    </source>
</evidence>
<name>A0ABQ9NNF7_9PEZI</name>
<keyword evidence="3 6" id="KW-0812">Transmembrane</keyword>
<evidence type="ECO:0000256" key="7">
    <source>
        <dbReference type="SAM" id="MobiDB-lite"/>
    </source>
</evidence>
<evidence type="ECO:0000256" key="4">
    <source>
        <dbReference type="ARBA" id="ARBA00022989"/>
    </source>
</evidence>
<organism evidence="9 10">
    <name type="scientific">Coniosporium apollinis</name>
    <dbReference type="NCBI Taxonomy" id="61459"/>
    <lineage>
        <taxon>Eukaryota</taxon>
        <taxon>Fungi</taxon>
        <taxon>Dikarya</taxon>
        <taxon>Ascomycota</taxon>
        <taxon>Pezizomycotina</taxon>
        <taxon>Dothideomycetes</taxon>
        <taxon>Dothideomycetes incertae sedis</taxon>
        <taxon>Coniosporium</taxon>
    </lineage>
</organism>
<keyword evidence="10" id="KW-1185">Reference proteome</keyword>
<proteinExistence type="inferred from homology"/>
<feature type="transmembrane region" description="Helical" evidence="8">
    <location>
        <begin position="242"/>
        <end position="259"/>
    </location>
</feature>
<gene>
    <name evidence="9" type="primary">AQY1_2</name>
    <name evidence="9" type="ORF">H2201_006697</name>
</gene>
<keyword evidence="6" id="KW-0813">Transport</keyword>
<feature type="compositionally biased region" description="Polar residues" evidence="7">
    <location>
        <begin position="313"/>
        <end position="326"/>
    </location>
</feature>
<keyword evidence="4 8" id="KW-1133">Transmembrane helix</keyword>
<evidence type="ECO:0000256" key="2">
    <source>
        <dbReference type="ARBA" id="ARBA00006175"/>
    </source>
</evidence>
<dbReference type="PRINTS" id="PR00783">
    <property type="entry name" value="MINTRINSICP"/>
</dbReference>
<dbReference type="InterPro" id="IPR000425">
    <property type="entry name" value="MIP"/>
</dbReference>
<feature type="transmembrane region" description="Helical" evidence="8">
    <location>
        <begin position="168"/>
        <end position="191"/>
    </location>
</feature>
<evidence type="ECO:0000256" key="1">
    <source>
        <dbReference type="ARBA" id="ARBA00004141"/>
    </source>
</evidence>
<dbReference type="SUPFAM" id="SSF81338">
    <property type="entry name" value="Aquaporin-like"/>
    <property type="match status" value="1"/>
</dbReference>
<accession>A0ABQ9NNF7</accession>
<evidence type="ECO:0000313" key="10">
    <source>
        <dbReference type="Proteomes" id="UP001172684"/>
    </source>
</evidence>
<dbReference type="Pfam" id="PF00230">
    <property type="entry name" value="MIP"/>
    <property type="match status" value="1"/>
</dbReference>
<evidence type="ECO:0000256" key="3">
    <source>
        <dbReference type="ARBA" id="ARBA00022692"/>
    </source>
</evidence>
<comment type="subcellular location">
    <subcellularLocation>
        <location evidence="1">Membrane</location>
        <topology evidence="1">Multi-pass membrane protein</topology>
    </subcellularLocation>
</comment>
<dbReference type="InterPro" id="IPR023271">
    <property type="entry name" value="Aquaporin-like"/>
</dbReference>
<reference evidence="9" key="1">
    <citation type="submission" date="2022-10" db="EMBL/GenBank/DDBJ databases">
        <title>Culturing micro-colonial fungi from biological soil crusts in the Mojave desert and describing Neophaeococcomyces mojavensis, and introducing the new genera and species Taxawa tesnikishii.</title>
        <authorList>
            <person name="Kurbessoian T."/>
            <person name="Stajich J.E."/>
        </authorList>
    </citation>
    <scope>NUCLEOTIDE SEQUENCE</scope>
    <source>
        <strain evidence="9">TK_1</strain>
    </source>
</reference>
<sequence length="345" mass="36755">MARQRSGDSILPFFKKQSGQLDGTAEQRPRRNPSFSFVPNWVRNEFIAFAGEFGGTFMFLFLAFSGTSLANAAVPTTDGPNTSNLLYISLSFAFSLMINVWAFFRISGGLFNPAVTLGLFLVGAVKPIRSVVTASAQIIAAIAAAGVVEGLFPTGLNASTSLSNGTSIAQGLFIEMFLTAELVFVIFMLAAEKHKATFLAPIGVGLALFAAELTGVYFTGGSLNPARSFGPAVIKGFVGHHWIYWLGPVLGTLLAFGFYKLMKYSEYETANPGQDLDDQEASMFNPPEDPVSADEVQRPNVAAETAESIVQQVTSISSGSSPQMEQVGSRGSGVSPMGRIERIGS</sequence>
<evidence type="ECO:0000256" key="5">
    <source>
        <dbReference type="ARBA" id="ARBA00023136"/>
    </source>
</evidence>
<protein>
    <submittedName>
        <fullName evidence="9">Aquaporin-1</fullName>
    </submittedName>
</protein>
<dbReference type="PANTHER" id="PTHR19139:SF199">
    <property type="entry name" value="MIP17260P"/>
    <property type="match status" value="1"/>
</dbReference>
<feature type="transmembrane region" description="Helical" evidence="8">
    <location>
        <begin position="110"/>
        <end position="126"/>
    </location>
</feature>
<dbReference type="Proteomes" id="UP001172684">
    <property type="component" value="Unassembled WGS sequence"/>
</dbReference>
<feature type="region of interest" description="Disordered" evidence="7">
    <location>
        <begin position="313"/>
        <end position="345"/>
    </location>
</feature>
<dbReference type="Gene3D" id="1.20.1080.10">
    <property type="entry name" value="Glycerol uptake facilitator protein"/>
    <property type="match status" value="1"/>
</dbReference>
<feature type="region of interest" description="Disordered" evidence="7">
    <location>
        <begin position="275"/>
        <end position="299"/>
    </location>
</feature>
<comment type="caution">
    <text evidence="9">The sequence shown here is derived from an EMBL/GenBank/DDBJ whole genome shotgun (WGS) entry which is preliminary data.</text>
</comment>
<comment type="similarity">
    <text evidence="2 6">Belongs to the MIP/aquaporin (TC 1.A.8) family.</text>
</comment>
<keyword evidence="5 8" id="KW-0472">Membrane</keyword>
<evidence type="ECO:0000256" key="6">
    <source>
        <dbReference type="RuleBase" id="RU000477"/>
    </source>
</evidence>
<feature type="transmembrane region" description="Helical" evidence="8">
    <location>
        <begin position="198"/>
        <end position="218"/>
    </location>
</feature>
<dbReference type="PANTHER" id="PTHR19139">
    <property type="entry name" value="AQUAPORIN TRANSPORTER"/>
    <property type="match status" value="1"/>
</dbReference>
<dbReference type="EMBL" id="JAPDRL010000061">
    <property type="protein sequence ID" value="KAJ9660969.1"/>
    <property type="molecule type" value="Genomic_DNA"/>
</dbReference>
<evidence type="ECO:0000313" key="9">
    <source>
        <dbReference type="EMBL" id="KAJ9660969.1"/>
    </source>
</evidence>
<feature type="transmembrane region" description="Helical" evidence="8">
    <location>
        <begin position="46"/>
        <end position="64"/>
    </location>
</feature>